<dbReference type="PANTHER" id="PTHR43130">
    <property type="entry name" value="ARAC-FAMILY TRANSCRIPTIONAL REGULATOR"/>
    <property type="match status" value="1"/>
</dbReference>
<keyword evidence="3" id="KW-0804">Transcription</keyword>
<feature type="domain" description="HTH araC/xylS-type" evidence="5">
    <location>
        <begin position="219"/>
        <end position="316"/>
    </location>
</feature>
<accession>A0A5P2CWF6</accession>
<dbReference type="InterPro" id="IPR018062">
    <property type="entry name" value="HTH_AraC-typ_CS"/>
</dbReference>
<evidence type="ECO:0000313" key="6">
    <source>
        <dbReference type="EMBL" id="QES45451.1"/>
    </source>
</evidence>
<evidence type="ECO:0000256" key="3">
    <source>
        <dbReference type="ARBA" id="ARBA00023163"/>
    </source>
</evidence>
<dbReference type="PROSITE" id="PS00041">
    <property type="entry name" value="HTH_ARAC_FAMILY_1"/>
    <property type="match status" value="1"/>
</dbReference>
<dbReference type="AlphaFoldDB" id="A0A5P2CWF6"/>
<dbReference type="Pfam" id="PF12833">
    <property type="entry name" value="HTH_18"/>
    <property type="match status" value="1"/>
</dbReference>
<dbReference type="SUPFAM" id="SSF46689">
    <property type="entry name" value="Homeodomain-like"/>
    <property type="match status" value="2"/>
</dbReference>
<dbReference type="Gene3D" id="1.10.10.60">
    <property type="entry name" value="Homeodomain-like"/>
    <property type="match status" value="1"/>
</dbReference>
<evidence type="ECO:0000256" key="2">
    <source>
        <dbReference type="ARBA" id="ARBA00023125"/>
    </source>
</evidence>
<dbReference type="InterPro" id="IPR009057">
    <property type="entry name" value="Homeodomain-like_sf"/>
</dbReference>
<evidence type="ECO:0000256" key="4">
    <source>
        <dbReference type="SAM" id="MobiDB-lite"/>
    </source>
</evidence>
<keyword evidence="1" id="KW-0805">Transcription regulation</keyword>
<sequence>MTHRVAFLVFDGVTLLDVSGPVEVLHQAERLGLPYETVLVSPRGGDVTTSSGLSLAGSIAADEVGSAQVGPPDTVVIAGADRLALQPLDDDILTAAESLAGQAARVASVCSGAFVLAALGLLDGRRATTHWRHAATLARRHPQVTVEPDALHIRDGRYVTSAGISAGIDLALGLVEDDHGADAARAIARELVVFMQRPGGQSQFSTALATPPARNDVLRSLTASVLADPAGEHTLPAMAASAAVSTRHLARLFKTEFDTTPARWVEQVRLDHAQQLLLDGHSVTAAARRSGLGSDETLRRAFARHLGTTPSEYRSRFTTAHGHEASPAQEIPDQAPKT</sequence>
<dbReference type="InterPro" id="IPR002818">
    <property type="entry name" value="DJ-1/PfpI"/>
</dbReference>
<dbReference type="Gene3D" id="3.40.50.880">
    <property type="match status" value="1"/>
</dbReference>
<gene>
    <name evidence="6" type="ORF">DEJ49_34655</name>
</gene>
<organism evidence="6 7">
    <name type="scientific">Streptomyces venezuelae</name>
    <dbReference type="NCBI Taxonomy" id="54571"/>
    <lineage>
        <taxon>Bacteria</taxon>
        <taxon>Bacillati</taxon>
        <taxon>Actinomycetota</taxon>
        <taxon>Actinomycetes</taxon>
        <taxon>Kitasatosporales</taxon>
        <taxon>Streptomycetaceae</taxon>
        <taxon>Streptomyces</taxon>
    </lineage>
</organism>
<dbReference type="SMART" id="SM00342">
    <property type="entry name" value="HTH_ARAC"/>
    <property type="match status" value="1"/>
</dbReference>
<dbReference type="InterPro" id="IPR018060">
    <property type="entry name" value="HTH_AraC"/>
</dbReference>
<dbReference type="InterPro" id="IPR029062">
    <property type="entry name" value="Class_I_gatase-like"/>
</dbReference>
<keyword evidence="2" id="KW-0238">DNA-binding</keyword>
<dbReference type="GO" id="GO:0043565">
    <property type="term" value="F:sequence-specific DNA binding"/>
    <property type="evidence" value="ECO:0007669"/>
    <property type="project" value="InterPro"/>
</dbReference>
<dbReference type="PROSITE" id="PS01124">
    <property type="entry name" value="HTH_ARAC_FAMILY_2"/>
    <property type="match status" value="1"/>
</dbReference>
<protein>
    <submittedName>
        <fullName evidence="6">AraC family transcriptional regulator</fullName>
    </submittedName>
</protein>
<dbReference type="Pfam" id="PF01965">
    <property type="entry name" value="DJ-1_PfpI"/>
    <property type="match status" value="1"/>
</dbReference>
<feature type="compositionally biased region" description="Polar residues" evidence="4">
    <location>
        <begin position="309"/>
        <end position="318"/>
    </location>
</feature>
<dbReference type="SUPFAM" id="SSF52317">
    <property type="entry name" value="Class I glutamine amidotransferase-like"/>
    <property type="match status" value="1"/>
</dbReference>
<proteinExistence type="predicted"/>
<dbReference type="CDD" id="cd03137">
    <property type="entry name" value="GATase1_AraC_1"/>
    <property type="match status" value="1"/>
</dbReference>
<dbReference type="GO" id="GO:0003700">
    <property type="term" value="F:DNA-binding transcription factor activity"/>
    <property type="evidence" value="ECO:0007669"/>
    <property type="project" value="InterPro"/>
</dbReference>
<reference evidence="6 7" key="1">
    <citation type="submission" date="2018-05" db="EMBL/GenBank/DDBJ databases">
        <title>Streptomyces venezuelae.</title>
        <authorList>
            <person name="Kim W."/>
            <person name="Lee N."/>
            <person name="Cho B.-K."/>
        </authorList>
    </citation>
    <scope>NUCLEOTIDE SEQUENCE [LARGE SCALE GENOMIC DNA]</scope>
    <source>
        <strain evidence="6 7">ATCC 14585</strain>
    </source>
</reference>
<dbReference type="PANTHER" id="PTHR43130:SF3">
    <property type="entry name" value="HTH-TYPE TRANSCRIPTIONAL REGULATOR RV1931C"/>
    <property type="match status" value="1"/>
</dbReference>
<name>A0A5P2CWF6_STRVZ</name>
<dbReference type="RefSeq" id="WP_150187756.1">
    <property type="nucleotide sequence ID" value="NZ_CP029191.1"/>
</dbReference>
<evidence type="ECO:0000259" key="5">
    <source>
        <dbReference type="PROSITE" id="PS01124"/>
    </source>
</evidence>
<dbReference type="Proteomes" id="UP000324015">
    <property type="component" value="Chromosome"/>
</dbReference>
<dbReference type="InterPro" id="IPR052158">
    <property type="entry name" value="INH-QAR"/>
</dbReference>
<feature type="region of interest" description="Disordered" evidence="4">
    <location>
        <begin position="309"/>
        <end position="338"/>
    </location>
</feature>
<evidence type="ECO:0000256" key="1">
    <source>
        <dbReference type="ARBA" id="ARBA00023015"/>
    </source>
</evidence>
<evidence type="ECO:0000313" key="7">
    <source>
        <dbReference type="Proteomes" id="UP000324015"/>
    </source>
</evidence>
<dbReference type="EMBL" id="CP029191">
    <property type="protein sequence ID" value="QES45451.1"/>
    <property type="molecule type" value="Genomic_DNA"/>
</dbReference>